<feature type="signal peptide" evidence="2">
    <location>
        <begin position="1"/>
        <end position="19"/>
    </location>
</feature>
<feature type="domain" description="Glycine-zipper-containing OmpA-like membrane" evidence="3">
    <location>
        <begin position="70"/>
        <end position="113"/>
    </location>
</feature>
<gene>
    <name evidence="4" type="ORF">RDT67_01955</name>
</gene>
<dbReference type="PROSITE" id="PS51257">
    <property type="entry name" value="PROKAR_LIPOPROTEIN"/>
    <property type="match status" value="1"/>
</dbReference>
<evidence type="ECO:0000313" key="4">
    <source>
        <dbReference type="EMBL" id="MDQ9125187.1"/>
    </source>
</evidence>
<organism evidence="4 5">
    <name type="scientific">Serratia fonticola</name>
    <dbReference type="NCBI Taxonomy" id="47917"/>
    <lineage>
        <taxon>Bacteria</taxon>
        <taxon>Pseudomonadati</taxon>
        <taxon>Pseudomonadota</taxon>
        <taxon>Gammaproteobacteria</taxon>
        <taxon>Enterobacterales</taxon>
        <taxon>Yersiniaceae</taxon>
        <taxon>Serratia</taxon>
    </lineage>
</organism>
<dbReference type="Pfam" id="PF13436">
    <property type="entry name" value="Gly-zipper_OmpA"/>
    <property type="match status" value="1"/>
</dbReference>
<feature type="region of interest" description="Disordered" evidence="1">
    <location>
        <begin position="147"/>
        <end position="176"/>
    </location>
</feature>
<sequence length="176" mass="17412">MAMKLSLAVSLVAGGVLLAGCVSPPTGPEVTVLPGSGKSYQQFNRDDALCRNSAQTSISGGTQAATNNAVGSAAAGTVLGAAAGALIGAATGDAGAGAAIGAGSGLLLGSAVGSSAGQRRSDDLQQQYDIAYTQCMYARGDQVPAGYDYQQSDLRSVPPDYSPAPDSSVPPDYVPR</sequence>
<comment type="caution">
    <text evidence="4">The sequence shown here is derived from an EMBL/GenBank/DDBJ whole genome shotgun (WGS) entry which is preliminary data.</text>
</comment>
<protein>
    <submittedName>
        <fullName evidence="4">Glycine zipper family protein</fullName>
    </submittedName>
</protein>
<proteinExistence type="predicted"/>
<dbReference type="EMBL" id="JAVIGA010000001">
    <property type="protein sequence ID" value="MDQ9125187.1"/>
    <property type="molecule type" value="Genomic_DNA"/>
</dbReference>
<reference evidence="4" key="1">
    <citation type="submission" date="2023-08" db="EMBL/GenBank/DDBJ databases">
        <title>The Comparative Genomic Analysis of Yersiniaceae from Polar Regions.</title>
        <authorList>
            <person name="Goncharov A."/>
            <person name="Aslanov B."/>
            <person name="Kolodzhieva V."/>
            <person name="Azarov D."/>
            <person name="Mochov A."/>
            <person name="Lebedeva E."/>
        </authorList>
    </citation>
    <scope>NUCLEOTIDE SEQUENCE</scope>
    <source>
        <strain evidence="4">Vf</strain>
    </source>
</reference>
<evidence type="ECO:0000313" key="5">
    <source>
        <dbReference type="Proteomes" id="UP001224622"/>
    </source>
</evidence>
<dbReference type="AlphaFoldDB" id="A0AAJ1Y8V4"/>
<accession>A0AAJ1Y8V4</accession>
<evidence type="ECO:0000259" key="3">
    <source>
        <dbReference type="Pfam" id="PF13436"/>
    </source>
</evidence>
<keyword evidence="2" id="KW-0732">Signal</keyword>
<feature type="chain" id="PRO_5042588460" evidence="2">
    <location>
        <begin position="20"/>
        <end position="176"/>
    </location>
</feature>
<dbReference type="InterPro" id="IPR025693">
    <property type="entry name" value="Gly-zipper_OmpA-like_dom"/>
</dbReference>
<evidence type="ECO:0000256" key="1">
    <source>
        <dbReference type="SAM" id="MobiDB-lite"/>
    </source>
</evidence>
<dbReference type="RefSeq" id="WP_309046564.1">
    <property type="nucleotide sequence ID" value="NZ_JAVIGA010000001.1"/>
</dbReference>
<name>A0AAJ1Y8V4_SERFO</name>
<dbReference type="Proteomes" id="UP001224622">
    <property type="component" value="Unassembled WGS sequence"/>
</dbReference>
<evidence type="ECO:0000256" key="2">
    <source>
        <dbReference type="SAM" id="SignalP"/>
    </source>
</evidence>